<dbReference type="PROSITE" id="PS51318">
    <property type="entry name" value="TAT"/>
    <property type="match status" value="1"/>
</dbReference>
<evidence type="ECO:0000313" key="3">
    <source>
        <dbReference type="Proteomes" id="UP000477911"/>
    </source>
</evidence>
<dbReference type="InterPro" id="IPR006311">
    <property type="entry name" value="TAT_signal"/>
</dbReference>
<comment type="caution">
    <text evidence="2">The sequence shown here is derived from an EMBL/GenBank/DDBJ whole genome shotgun (WGS) entry which is preliminary data.</text>
</comment>
<dbReference type="PANTHER" id="PTHR30006">
    <property type="entry name" value="THIAMINE-BINDING PERIPLASMIC PROTEIN-RELATED"/>
    <property type="match status" value="1"/>
</dbReference>
<keyword evidence="1" id="KW-0732">Signal</keyword>
<gene>
    <name evidence="2" type="ORF">GR170_08810</name>
</gene>
<sequence>MKQIRTTGPCVSRRWALRGLAGTLAAPALLRGTGARAQDVTLPDYYPAGYTDILKGSQAEGGVLTIYSNIATTNWQYILQGFEAKFPWLKVKTNNLGNAEAFERYYNETATGVFTADMLFNSAPRQWLRFLDGGHTLDYDSPEKPYLPDWSLQFPGLYHLAAEPMVMAYNKALLPADLRPRGIADLARIVSQDPKRFRDKVTSFSVDEAVGFDLSWKYAREVADGWDSLATVLPDVHGEVSSGSSVEKLSTGEALAGYFVSGPILWPRLKGGLEQLIGWNYIEEGQPLALRTLAITRTSRHPDSARLFLDYVQSHEGQVMAARGRMTPIRDDLSEAEAPLTYTRLVQAVGGEENIILCDYDGLPDAAQEADFTSRWHAANRTG</sequence>
<dbReference type="SUPFAM" id="SSF53850">
    <property type="entry name" value="Periplasmic binding protein-like II"/>
    <property type="match status" value="1"/>
</dbReference>
<evidence type="ECO:0000313" key="2">
    <source>
        <dbReference type="EMBL" id="MXN17934.1"/>
    </source>
</evidence>
<proteinExistence type="predicted"/>
<protein>
    <submittedName>
        <fullName evidence="2">Extracellular solute-binding protein</fullName>
    </submittedName>
</protein>
<dbReference type="GO" id="GO:0030288">
    <property type="term" value="C:outer membrane-bounded periplasmic space"/>
    <property type="evidence" value="ECO:0007669"/>
    <property type="project" value="TreeGrafter"/>
</dbReference>
<dbReference type="PANTHER" id="PTHR30006:SF25">
    <property type="entry name" value="PHOSPHOGLYCERATE TRANSPORT REGULATORY PROTEIN PGTC"/>
    <property type="match status" value="1"/>
</dbReference>
<keyword evidence="3" id="KW-1185">Reference proteome</keyword>
<name>A0A6L7G0S7_9RHOB</name>
<dbReference type="EMBL" id="WUMU01000006">
    <property type="protein sequence ID" value="MXN17934.1"/>
    <property type="molecule type" value="Genomic_DNA"/>
</dbReference>
<dbReference type="InterPro" id="IPR006059">
    <property type="entry name" value="SBP"/>
</dbReference>
<dbReference type="Gene3D" id="3.40.190.10">
    <property type="entry name" value="Periplasmic binding protein-like II"/>
    <property type="match status" value="2"/>
</dbReference>
<reference evidence="2 3" key="1">
    <citation type="submission" date="2019-12" db="EMBL/GenBank/DDBJ databases">
        <authorList>
            <person name="Li M."/>
        </authorList>
    </citation>
    <scope>NUCLEOTIDE SEQUENCE [LARGE SCALE GENOMIC DNA]</scope>
    <source>
        <strain evidence="2 3">GBMRC 2024</strain>
    </source>
</reference>
<accession>A0A6L7G0S7</accession>
<dbReference type="RefSeq" id="WP_160893761.1">
    <property type="nucleotide sequence ID" value="NZ_WUMU01000006.1"/>
</dbReference>
<dbReference type="Proteomes" id="UP000477911">
    <property type="component" value="Unassembled WGS sequence"/>
</dbReference>
<dbReference type="AlphaFoldDB" id="A0A6L7G0S7"/>
<evidence type="ECO:0000256" key="1">
    <source>
        <dbReference type="ARBA" id="ARBA00022729"/>
    </source>
</evidence>
<organism evidence="2 3">
    <name type="scientific">Pseudooceanicola albus</name>
    <dbReference type="NCBI Taxonomy" id="2692189"/>
    <lineage>
        <taxon>Bacteria</taxon>
        <taxon>Pseudomonadati</taxon>
        <taxon>Pseudomonadota</taxon>
        <taxon>Alphaproteobacteria</taxon>
        <taxon>Rhodobacterales</taxon>
        <taxon>Paracoccaceae</taxon>
        <taxon>Pseudooceanicola</taxon>
    </lineage>
</organism>
<dbReference type="Pfam" id="PF01547">
    <property type="entry name" value="SBP_bac_1"/>
    <property type="match status" value="1"/>
</dbReference>